<protein>
    <submittedName>
        <fullName evidence="2">Uncharacterized protein</fullName>
    </submittedName>
</protein>
<organism evidence="2 3">
    <name type="scientific">Paenibacillus solanacearum</name>
    <dbReference type="NCBI Taxonomy" id="2048548"/>
    <lineage>
        <taxon>Bacteria</taxon>
        <taxon>Bacillati</taxon>
        <taxon>Bacillota</taxon>
        <taxon>Bacilli</taxon>
        <taxon>Bacillales</taxon>
        <taxon>Paenibacillaceae</taxon>
        <taxon>Paenibacillus</taxon>
    </lineage>
</organism>
<evidence type="ECO:0000256" key="1">
    <source>
        <dbReference type="SAM" id="MobiDB-lite"/>
    </source>
</evidence>
<dbReference type="AlphaFoldDB" id="A0A916K4E4"/>
<evidence type="ECO:0000313" key="3">
    <source>
        <dbReference type="Proteomes" id="UP000693672"/>
    </source>
</evidence>
<proteinExistence type="predicted"/>
<reference evidence="2" key="1">
    <citation type="submission" date="2021-06" db="EMBL/GenBank/DDBJ databases">
        <authorList>
            <person name="Criscuolo A."/>
        </authorList>
    </citation>
    <scope>NUCLEOTIDE SEQUENCE</scope>
    <source>
        <strain evidence="2">CIP111600</strain>
    </source>
</reference>
<comment type="caution">
    <text evidence="2">The sequence shown here is derived from an EMBL/GenBank/DDBJ whole genome shotgun (WGS) entry which is preliminary data.</text>
</comment>
<gene>
    <name evidence="2" type="ORF">PAESOLCIP111_04273</name>
</gene>
<keyword evidence="3" id="KW-1185">Reference proteome</keyword>
<dbReference type="RefSeq" id="WP_218093998.1">
    <property type="nucleotide sequence ID" value="NZ_CAJVAS010000022.1"/>
</dbReference>
<evidence type="ECO:0000313" key="2">
    <source>
        <dbReference type="EMBL" id="CAG7641826.1"/>
    </source>
</evidence>
<name>A0A916K4E4_9BACL</name>
<feature type="compositionally biased region" description="Polar residues" evidence="1">
    <location>
        <begin position="59"/>
        <end position="70"/>
    </location>
</feature>
<dbReference type="Proteomes" id="UP000693672">
    <property type="component" value="Unassembled WGS sequence"/>
</dbReference>
<accession>A0A916K4E4</accession>
<feature type="compositionally biased region" description="Basic and acidic residues" evidence="1">
    <location>
        <begin position="72"/>
        <end position="82"/>
    </location>
</feature>
<dbReference type="EMBL" id="CAJVAS010000022">
    <property type="protein sequence ID" value="CAG7641826.1"/>
    <property type="molecule type" value="Genomic_DNA"/>
</dbReference>
<feature type="region of interest" description="Disordered" evidence="1">
    <location>
        <begin position="58"/>
        <end position="82"/>
    </location>
</feature>
<sequence>MGLMYRIYRAMQERDGRSQASITEFEVEGEEERLRPISLIELLNNPLISAAEAYKRSAANGTNDSGSAQACEQERLLLRSNK</sequence>